<sequence>MIYDAHSSALYADDGTFLHTVYCPMALTPDQLDALYPDSGDRHCHQCKRRIHRLDGLSDEQAKALFRADPRACIFSTEKARNIVFLHRREQREGNREGLPVIRTARNLPAMKAAHQQGFRLLLREVGTAPEEGEIKYIVYQHRHTGEIWWSSDLRDAYPIERWSDQDPEAWELVKNWFYARSDQPFPLAAYLIPKDLPPHTSVFIEDVIEDERLMSWNQGNSERIHATEGFWTGSALRLGSFAVEILPPARTG</sequence>
<proteinExistence type="predicted"/>
<reference evidence="1 2" key="1">
    <citation type="submission" date="2020-07" db="EMBL/GenBank/DDBJ databases">
        <title>Genomic Encyclopedia of Archaeal and Bacterial Type Strains, Phase II (KMG-II): from individual species to whole genera.</title>
        <authorList>
            <person name="Goeker M."/>
        </authorList>
    </citation>
    <scope>NUCLEOTIDE SEQUENCE [LARGE SCALE GENOMIC DNA]</scope>
    <source>
        <strain evidence="1 2">DSM 21226</strain>
    </source>
</reference>
<gene>
    <name evidence="1" type="ORF">BDD16_000593</name>
</gene>
<protein>
    <submittedName>
        <fullName evidence="1">Uncharacterized protein</fullName>
    </submittedName>
</protein>
<evidence type="ECO:0000313" key="2">
    <source>
        <dbReference type="Proteomes" id="UP000518288"/>
    </source>
</evidence>
<evidence type="ECO:0000313" key="1">
    <source>
        <dbReference type="EMBL" id="NYG31607.1"/>
    </source>
</evidence>
<dbReference type="AlphaFoldDB" id="A0A7Y9QYK0"/>
<comment type="caution">
    <text evidence="1">The sequence shown here is derived from an EMBL/GenBank/DDBJ whole genome shotgun (WGS) entry which is preliminary data.</text>
</comment>
<dbReference type="EMBL" id="JACCFH010000001">
    <property type="protein sequence ID" value="NYG31607.1"/>
    <property type="molecule type" value="Genomic_DNA"/>
</dbReference>
<dbReference type="Proteomes" id="UP000518288">
    <property type="component" value="Unassembled WGS sequence"/>
</dbReference>
<organism evidence="1 2">
    <name type="scientific">Sphaerotilus montanus</name>
    <dbReference type="NCBI Taxonomy" id="522889"/>
    <lineage>
        <taxon>Bacteria</taxon>
        <taxon>Pseudomonadati</taxon>
        <taxon>Pseudomonadota</taxon>
        <taxon>Betaproteobacteria</taxon>
        <taxon>Burkholderiales</taxon>
        <taxon>Sphaerotilaceae</taxon>
        <taxon>Sphaerotilus</taxon>
    </lineage>
</organism>
<dbReference type="RefSeq" id="WP_179632584.1">
    <property type="nucleotide sequence ID" value="NZ_JACCFH010000001.1"/>
</dbReference>
<keyword evidence="2" id="KW-1185">Reference proteome</keyword>
<name>A0A7Y9QYK0_9BURK</name>
<accession>A0A7Y9QYK0</accession>